<evidence type="ECO:0000256" key="1">
    <source>
        <dbReference type="SAM" id="MobiDB-lite"/>
    </source>
</evidence>
<evidence type="ECO:0000313" key="4">
    <source>
        <dbReference type="Proteomes" id="UP000801492"/>
    </source>
</evidence>
<dbReference type="Proteomes" id="UP000801492">
    <property type="component" value="Unassembled WGS sequence"/>
</dbReference>
<dbReference type="AlphaFoldDB" id="A0A8K0GL21"/>
<feature type="compositionally biased region" description="Low complexity" evidence="1">
    <location>
        <begin position="29"/>
        <end position="46"/>
    </location>
</feature>
<evidence type="ECO:0000313" key="3">
    <source>
        <dbReference type="EMBL" id="KAF2905562.1"/>
    </source>
</evidence>
<dbReference type="OrthoDB" id="8195120at2759"/>
<evidence type="ECO:0000256" key="2">
    <source>
        <dbReference type="SAM" id="Phobius"/>
    </source>
</evidence>
<feature type="compositionally biased region" description="Polar residues" evidence="1">
    <location>
        <begin position="7"/>
        <end position="19"/>
    </location>
</feature>
<proteinExistence type="predicted"/>
<keyword evidence="4" id="KW-1185">Reference proteome</keyword>
<accession>A0A8K0GL21</accession>
<feature type="region of interest" description="Disordered" evidence="1">
    <location>
        <begin position="1"/>
        <end position="46"/>
    </location>
</feature>
<sequence length="167" mass="18479">MEDKSVVPNNISADLNQSWHIPRPTLARSSKSSQGSTSSNNSTHSVKSGSLLLTAANLAKIHKQESTKSLISNRDNNLQYYLQQVNNNQLLSIPINDFKKSDPDNASVASSTHFTVVNVNARTQGKSRGFCRKHQLSVLVISMSIIFTIGILAAVWCLEMRARRQQQ</sequence>
<organism evidence="3 4">
    <name type="scientific">Ignelater luminosus</name>
    <name type="common">Cucubano</name>
    <name type="synonym">Pyrophorus luminosus</name>
    <dbReference type="NCBI Taxonomy" id="2038154"/>
    <lineage>
        <taxon>Eukaryota</taxon>
        <taxon>Metazoa</taxon>
        <taxon>Ecdysozoa</taxon>
        <taxon>Arthropoda</taxon>
        <taxon>Hexapoda</taxon>
        <taxon>Insecta</taxon>
        <taxon>Pterygota</taxon>
        <taxon>Neoptera</taxon>
        <taxon>Endopterygota</taxon>
        <taxon>Coleoptera</taxon>
        <taxon>Polyphaga</taxon>
        <taxon>Elateriformia</taxon>
        <taxon>Elateroidea</taxon>
        <taxon>Elateridae</taxon>
        <taxon>Agrypninae</taxon>
        <taxon>Pyrophorini</taxon>
        <taxon>Ignelater</taxon>
    </lineage>
</organism>
<dbReference type="EMBL" id="VTPC01000503">
    <property type="protein sequence ID" value="KAF2905562.1"/>
    <property type="molecule type" value="Genomic_DNA"/>
</dbReference>
<protein>
    <submittedName>
        <fullName evidence="3">Uncharacterized protein</fullName>
    </submittedName>
</protein>
<name>A0A8K0GL21_IGNLU</name>
<keyword evidence="2" id="KW-0812">Transmembrane</keyword>
<feature type="transmembrane region" description="Helical" evidence="2">
    <location>
        <begin position="136"/>
        <end position="158"/>
    </location>
</feature>
<gene>
    <name evidence="3" type="ORF">ILUMI_00610</name>
</gene>
<keyword evidence="2" id="KW-1133">Transmembrane helix</keyword>
<reference evidence="3" key="1">
    <citation type="submission" date="2019-08" db="EMBL/GenBank/DDBJ databases">
        <title>The genome of the North American firefly Photinus pyralis.</title>
        <authorList>
            <consortium name="Photinus pyralis genome working group"/>
            <person name="Fallon T.R."/>
            <person name="Sander Lower S.E."/>
            <person name="Weng J.-K."/>
        </authorList>
    </citation>
    <scope>NUCLEOTIDE SEQUENCE</scope>
    <source>
        <strain evidence="3">TRF0915ILg1</strain>
        <tissue evidence="3">Whole body</tissue>
    </source>
</reference>
<keyword evidence="2" id="KW-0472">Membrane</keyword>
<comment type="caution">
    <text evidence="3">The sequence shown here is derived from an EMBL/GenBank/DDBJ whole genome shotgun (WGS) entry which is preliminary data.</text>
</comment>